<sequence>MEESSSFLLCNFNNQVLRPYCSHFLIPHTPIQTLVHHSLTLYLQDTSKYVFYLDDCLMLCCLLPYRRRCLLRDALCLQLSPCLLPTQVYTGAGITPTQFYLCFCFSVLPAILLSLPQYQDTPRRLASPRLTPIRIKTLYSTFHQKGGVKHAYNRYYYISSRYNMMRMMQSTTTRTNRTLLWRALEVQRTDTKYTKYLCTLKTDSKKSVE</sequence>
<reference evidence="1" key="1">
    <citation type="submission" date="2016-12" db="EMBL/GenBank/DDBJ databases">
        <title>The genomes of Aspergillus section Nigri reveals drivers in fungal speciation.</title>
        <authorList>
            <consortium name="DOE Joint Genome Institute"/>
            <person name="Vesth T.C."/>
            <person name="Nybo J."/>
            <person name="Theobald S."/>
            <person name="Brandl J."/>
            <person name="Frisvad J.C."/>
            <person name="Nielsen K.F."/>
            <person name="Lyhne E.K."/>
            <person name="Kogle M.E."/>
            <person name="Kuo A."/>
            <person name="Riley R."/>
            <person name="Clum A."/>
            <person name="Nolan M."/>
            <person name="Lipzen A."/>
            <person name="Salamov A."/>
            <person name="Henrissat B."/>
            <person name="Wiebenga A."/>
            <person name="De vries R.P."/>
            <person name="Grigoriev I.V."/>
            <person name="Mortensen U.H."/>
            <person name="Andersen M.R."/>
            <person name="Baker S.E."/>
        </authorList>
    </citation>
    <scope>NUCLEOTIDE SEQUENCE</scope>
    <source>
        <strain evidence="1">CBS 122712</strain>
    </source>
</reference>
<dbReference type="VEuPathDB" id="FungiDB:BO83DRAFT_114811"/>
<evidence type="ECO:0000313" key="2">
    <source>
        <dbReference type="Proteomes" id="UP000246171"/>
    </source>
</evidence>
<comment type="caution">
    <text evidence="1">The sequence shown here is derived from an EMBL/GenBank/DDBJ whole genome shotgun (WGS) entry which is preliminary data.</text>
</comment>
<dbReference type="GeneID" id="37047925"/>
<dbReference type="AlphaFoldDB" id="A0A317UWA6"/>
<evidence type="ECO:0000313" key="1">
    <source>
        <dbReference type="EMBL" id="PWY66324.1"/>
    </source>
</evidence>
<name>A0A317UWA6_ASPEC</name>
<accession>A0A317UWA6</accession>
<protein>
    <submittedName>
        <fullName evidence="1">Uncharacterized protein</fullName>
    </submittedName>
</protein>
<keyword evidence="2" id="KW-1185">Reference proteome</keyword>
<dbReference type="Proteomes" id="UP000246171">
    <property type="component" value="Unassembled WGS sequence"/>
</dbReference>
<gene>
    <name evidence="1" type="ORF">BO83DRAFT_114811</name>
</gene>
<dbReference type="EMBL" id="MSFU01000025">
    <property type="protein sequence ID" value="PWY66324.1"/>
    <property type="molecule type" value="Genomic_DNA"/>
</dbReference>
<proteinExistence type="predicted"/>
<organism evidence="1 2">
    <name type="scientific">Aspergillus eucalypticola (strain CBS 122712 / IBT 29274)</name>
    <dbReference type="NCBI Taxonomy" id="1448314"/>
    <lineage>
        <taxon>Eukaryota</taxon>
        <taxon>Fungi</taxon>
        <taxon>Dikarya</taxon>
        <taxon>Ascomycota</taxon>
        <taxon>Pezizomycotina</taxon>
        <taxon>Eurotiomycetes</taxon>
        <taxon>Eurotiomycetidae</taxon>
        <taxon>Eurotiales</taxon>
        <taxon>Aspergillaceae</taxon>
        <taxon>Aspergillus</taxon>
        <taxon>Aspergillus subgen. Circumdati</taxon>
    </lineage>
</organism>
<dbReference type="RefSeq" id="XP_025384975.1">
    <property type="nucleotide sequence ID" value="XM_025525963.1"/>
</dbReference>